<dbReference type="EMBL" id="CP022743">
    <property type="protein sequence ID" value="ASU34322.1"/>
    <property type="molecule type" value="Genomic_DNA"/>
</dbReference>
<organism evidence="1 2">
    <name type="scientific">Mucilaginibacter xinganensis</name>
    <dbReference type="NCBI Taxonomy" id="1234841"/>
    <lineage>
        <taxon>Bacteria</taxon>
        <taxon>Pseudomonadati</taxon>
        <taxon>Bacteroidota</taxon>
        <taxon>Sphingobacteriia</taxon>
        <taxon>Sphingobacteriales</taxon>
        <taxon>Sphingobacteriaceae</taxon>
        <taxon>Mucilaginibacter</taxon>
    </lineage>
</organism>
<evidence type="ECO:0000313" key="1">
    <source>
        <dbReference type="EMBL" id="ASU34322.1"/>
    </source>
</evidence>
<gene>
    <name evidence="1" type="ORF">MuYL_2435</name>
</gene>
<dbReference type="Proteomes" id="UP000215002">
    <property type="component" value="Chromosome"/>
</dbReference>
<reference evidence="1 2" key="1">
    <citation type="submission" date="2017-08" db="EMBL/GenBank/DDBJ databases">
        <title>Complete genome sequence of Mucilaginibacter sp. strain BJC16-A31.</title>
        <authorList>
            <consortium name="Henan University of Science and Technology"/>
            <person name="You X."/>
        </authorList>
    </citation>
    <scope>NUCLEOTIDE SEQUENCE [LARGE SCALE GENOMIC DNA]</scope>
    <source>
        <strain evidence="1 2">BJC16-A31</strain>
    </source>
</reference>
<protein>
    <submittedName>
        <fullName evidence="1">Uncharacterized protein</fullName>
    </submittedName>
</protein>
<keyword evidence="2" id="KW-1185">Reference proteome</keyword>
<proteinExistence type="predicted"/>
<dbReference type="KEGG" id="muc:MuYL_2435"/>
<name>A0A223NWT1_9SPHI</name>
<sequence>MLVKIITRWLRTISYHVIRGNDYPGKKSEIQSISEKPAEIFMDRDSWQVAGWIPGKK</sequence>
<dbReference type="AlphaFoldDB" id="A0A223NWT1"/>
<accession>A0A223NWT1</accession>
<evidence type="ECO:0000313" key="2">
    <source>
        <dbReference type="Proteomes" id="UP000215002"/>
    </source>
</evidence>